<evidence type="ECO:0000313" key="13">
    <source>
        <dbReference type="Proteomes" id="UP001302812"/>
    </source>
</evidence>
<dbReference type="PANTHER" id="PTHR47660:SF2">
    <property type="entry name" value="TRANSCRIPTION FACTOR WITH C2H2 AND ZN(2)-CYS(6) DNA BINDING DOMAIN (EUROFUNG)"/>
    <property type="match status" value="1"/>
</dbReference>
<accession>A0AAN6QJY5</accession>
<evidence type="ECO:0000259" key="11">
    <source>
        <dbReference type="PROSITE" id="PS50157"/>
    </source>
</evidence>
<dbReference type="GO" id="GO:0000981">
    <property type="term" value="F:DNA-binding transcription factor activity, RNA polymerase II-specific"/>
    <property type="evidence" value="ECO:0007669"/>
    <property type="project" value="InterPro"/>
</dbReference>
<dbReference type="AlphaFoldDB" id="A0AAN6QJY5"/>
<dbReference type="Pfam" id="PF00172">
    <property type="entry name" value="Zn_clus"/>
    <property type="match status" value="1"/>
</dbReference>
<dbReference type="GO" id="GO:0003677">
    <property type="term" value="F:DNA binding"/>
    <property type="evidence" value="ECO:0007669"/>
    <property type="project" value="InterPro"/>
</dbReference>
<evidence type="ECO:0000256" key="9">
    <source>
        <dbReference type="SAM" id="MobiDB-lite"/>
    </source>
</evidence>
<sequence length="959" mass="106834">MVFCAYCGKSFTRKEHLERHIPSHTNVKPHRCGSCQLSFARRDLLQRHHSTYHEARDPADPIPGGVPTVAGRSPIACQNCANAKTGCDKRVPCSRCAEKNLPCAARFARRSSKMASRVAQARAAYPTTMTQPTQQVTLPGIHPSYLEEQNGVKGENVKSPSAIEVAIAGDRLPDGLPVGSPQKGSPHSHISPREFPSPHTRVDGNLDEFMQQMSNDLQGPEAPYQDYIAWPPEYQVELDLYPNAIPLARADISMPTFPELSDMSSLSEPMTTSSSRGSMHTRGTSIMSTSDFDNVLKPLELAMVAPTESSIPEFQVVIAAERAWNLARCNPPVDTATCPRTAIVHLECLEQKSKQEGTWRSLEKYLEQADWDASDLASVVPLTSRTRDKMLAITQSFLHKALEIHRGGFNGYPKSAISSPGDFNFIVLPPSQILEYFLRSYVRSLSVYYPLVTGCVDPNEMLQNNQASTLLVLLMIAQGAAAMPMAEARYLSAGLTETCRISLFDIVEKDVELSADPTALRAAMLFIVLGAWSGDKWLMDIAMGQRGMYMSMLKHAGMLDPQPLIIPSFTDSANTELQWRTWVNRETRNRLVYNYVMLDQELSLFHDTAPLFAVTELQCPLPGPEVLWLSANSEQWLTAMQSVYGCTANVNPQLLSGPSITPSLYDLFQDFLQDNLSRRQGSVSPQQLRLILHPLQSLLCHLRQMLSCFSDIVGTRRTSACTFTKASTQVRLEEVQALLQKWYELTLAYSKAHPGCPVTRCNLVLYHLISLNAVTNFLEIERLARREGFDGSYWELSLRYKRCIFQREEAIFHCGQIFRLLRQMPNDRRPAWWSAAMYRATLILWTDSISKLDPNFQTDKRDNTGAVSPRQVVIDQAVPEDPALVAFAWNGEGVAKLTRRDGSTMTLDAPADILSYAVQNIEAGFSSRLGDGIKRKLIELGKNWNVDSIGDPTSCGGAS</sequence>
<dbReference type="Gene3D" id="3.30.160.60">
    <property type="entry name" value="Classic Zinc Finger"/>
    <property type="match status" value="2"/>
</dbReference>
<dbReference type="Pfam" id="PF00096">
    <property type="entry name" value="zf-C2H2"/>
    <property type="match status" value="1"/>
</dbReference>
<reference evidence="12" key="1">
    <citation type="journal article" date="2023" name="Mol. Phylogenet. Evol.">
        <title>Genome-scale phylogeny and comparative genomics of the fungal order Sordariales.</title>
        <authorList>
            <person name="Hensen N."/>
            <person name="Bonometti L."/>
            <person name="Westerberg I."/>
            <person name="Brannstrom I.O."/>
            <person name="Guillou S."/>
            <person name="Cros-Aarteil S."/>
            <person name="Calhoun S."/>
            <person name="Haridas S."/>
            <person name="Kuo A."/>
            <person name="Mondo S."/>
            <person name="Pangilinan J."/>
            <person name="Riley R."/>
            <person name="LaButti K."/>
            <person name="Andreopoulos B."/>
            <person name="Lipzen A."/>
            <person name="Chen C."/>
            <person name="Yan M."/>
            <person name="Daum C."/>
            <person name="Ng V."/>
            <person name="Clum A."/>
            <person name="Steindorff A."/>
            <person name="Ohm R.A."/>
            <person name="Martin F."/>
            <person name="Silar P."/>
            <person name="Natvig D.O."/>
            <person name="Lalanne C."/>
            <person name="Gautier V."/>
            <person name="Ament-Velasquez S.L."/>
            <person name="Kruys A."/>
            <person name="Hutchinson M.I."/>
            <person name="Powell A.J."/>
            <person name="Barry K."/>
            <person name="Miller A.N."/>
            <person name="Grigoriev I.V."/>
            <person name="Debuchy R."/>
            <person name="Gladieux P."/>
            <person name="Hiltunen Thoren M."/>
            <person name="Johannesson H."/>
        </authorList>
    </citation>
    <scope>NUCLEOTIDE SEQUENCE</scope>
    <source>
        <strain evidence="12">CBS 508.74</strain>
    </source>
</reference>
<evidence type="ECO:0000256" key="8">
    <source>
        <dbReference type="PROSITE-ProRule" id="PRU00042"/>
    </source>
</evidence>
<dbReference type="EMBL" id="MU853356">
    <property type="protein sequence ID" value="KAK4109430.1"/>
    <property type="molecule type" value="Genomic_DNA"/>
</dbReference>
<keyword evidence="7" id="KW-0539">Nucleus</keyword>
<dbReference type="FunFam" id="3.30.160.60:FF:000100">
    <property type="entry name" value="Zinc finger 45-like"/>
    <property type="match status" value="1"/>
</dbReference>
<protein>
    <submittedName>
        <fullName evidence="12">Transcription factor Cmr1</fullName>
    </submittedName>
</protein>
<proteinExistence type="predicted"/>
<dbReference type="SUPFAM" id="SSF57701">
    <property type="entry name" value="Zn2/Cys6 DNA-binding domain"/>
    <property type="match status" value="1"/>
</dbReference>
<dbReference type="SMART" id="SM00066">
    <property type="entry name" value="GAL4"/>
    <property type="match status" value="1"/>
</dbReference>
<evidence type="ECO:0000256" key="7">
    <source>
        <dbReference type="ARBA" id="ARBA00023242"/>
    </source>
</evidence>
<dbReference type="CDD" id="cd00067">
    <property type="entry name" value="GAL4"/>
    <property type="match status" value="1"/>
</dbReference>
<organism evidence="12 13">
    <name type="scientific">Canariomyces notabilis</name>
    <dbReference type="NCBI Taxonomy" id="2074819"/>
    <lineage>
        <taxon>Eukaryota</taxon>
        <taxon>Fungi</taxon>
        <taxon>Dikarya</taxon>
        <taxon>Ascomycota</taxon>
        <taxon>Pezizomycotina</taxon>
        <taxon>Sordariomycetes</taxon>
        <taxon>Sordariomycetidae</taxon>
        <taxon>Sordariales</taxon>
        <taxon>Chaetomiaceae</taxon>
        <taxon>Canariomyces</taxon>
    </lineage>
</organism>
<name>A0AAN6QJY5_9PEZI</name>
<dbReference type="GeneID" id="89936232"/>
<dbReference type="Proteomes" id="UP001302812">
    <property type="component" value="Unassembled WGS sequence"/>
</dbReference>
<feature type="region of interest" description="Disordered" evidence="9">
    <location>
        <begin position="260"/>
        <end position="284"/>
    </location>
</feature>
<dbReference type="SUPFAM" id="SSF57667">
    <property type="entry name" value="beta-beta-alpha zinc fingers"/>
    <property type="match status" value="1"/>
</dbReference>
<dbReference type="PROSITE" id="PS00463">
    <property type="entry name" value="ZN2_CY6_FUNGAL_1"/>
    <property type="match status" value="1"/>
</dbReference>
<feature type="domain" description="Zn(2)-C6 fungal-type" evidence="10">
    <location>
        <begin position="76"/>
        <end position="103"/>
    </location>
</feature>
<dbReference type="PANTHER" id="PTHR47660">
    <property type="entry name" value="TRANSCRIPTION FACTOR WITH C2H2 AND ZN(2)-CYS(6) DNA BINDING DOMAIN (EUROFUNG)-RELATED-RELATED"/>
    <property type="match status" value="1"/>
</dbReference>
<feature type="region of interest" description="Disordered" evidence="9">
    <location>
        <begin position="175"/>
        <end position="203"/>
    </location>
</feature>
<dbReference type="InterPro" id="IPR001138">
    <property type="entry name" value="Zn2Cys6_DnaBD"/>
</dbReference>
<comment type="caution">
    <text evidence="12">The sequence shown here is derived from an EMBL/GenBank/DDBJ whole genome shotgun (WGS) entry which is preliminary data.</text>
</comment>
<feature type="domain" description="C2H2-type" evidence="11">
    <location>
        <begin position="30"/>
        <end position="58"/>
    </location>
</feature>
<keyword evidence="6" id="KW-0804">Transcription</keyword>
<feature type="compositionally biased region" description="Low complexity" evidence="9">
    <location>
        <begin position="263"/>
        <end position="275"/>
    </location>
</feature>
<dbReference type="RefSeq" id="XP_064667000.1">
    <property type="nucleotide sequence ID" value="XM_064812107.1"/>
</dbReference>
<dbReference type="PROSITE" id="PS00028">
    <property type="entry name" value="ZINC_FINGER_C2H2_1"/>
    <property type="match status" value="2"/>
</dbReference>
<evidence type="ECO:0000256" key="5">
    <source>
        <dbReference type="ARBA" id="ARBA00023015"/>
    </source>
</evidence>
<dbReference type="Gene3D" id="4.10.240.10">
    <property type="entry name" value="Zn(2)-C6 fungal-type DNA-binding domain"/>
    <property type="match status" value="1"/>
</dbReference>
<dbReference type="InterPro" id="IPR036236">
    <property type="entry name" value="Znf_C2H2_sf"/>
</dbReference>
<feature type="domain" description="C2H2-type" evidence="11">
    <location>
        <begin position="2"/>
        <end position="29"/>
    </location>
</feature>
<evidence type="ECO:0000256" key="1">
    <source>
        <dbReference type="ARBA" id="ARBA00022723"/>
    </source>
</evidence>
<evidence type="ECO:0000256" key="4">
    <source>
        <dbReference type="ARBA" id="ARBA00022833"/>
    </source>
</evidence>
<keyword evidence="13" id="KW-1185">Reference proteome</keyword>
<reference evidence="12" key="2">
    <citation type="submission" date="2023-05" db="EMBL/GenBank/DDBJ databases">
        <authorList>
            <consortium name="Lawrence Berkeley National Laboratory"/>
            <person name="Steindorff A."/>
            <person name="Hensen N."/>
            <person name="Bonometti L."/>
            <person name="Westerberg I."/>
            <person name="Brannstrom I.O."/>
            <person name="Guillou S."/>
            <person name="Cros-Aarteil S."/>
            <person name="Calhoun S."/>
            <person name="Haridas S."/>
            <person name="Kuo A."/>
            <person name="Mondo S."/>
            <person name="Pangilinan J."/>
            <person name="Riley R."/>
            <person name="Labutti K."/>
            <person name="Andreopoulos B."/>
            <person name="Lipzen A."/>
            <person name="Chen C."/>
            <person name="Yanf M."/>
            <person name="Daum C."/>
            <person name="Ng V."/>
            <person name="Clum A."/>
            <person name="Ohm R."/>
            <person name="Martin F."/>
            <person name="Silar P."/>
            <person name="Natvig D."/>
            <person name="Lalanne C."/>
            <person name="Gautier V."/>
            <person name="Ament-Velasquez S.L."/>
            <person name="Kruys A."/>
            <person name="Hutchinson M.I."/>
            <person name="Powell A.J."/>
            <person name="Barry K."/>
            <person name="Miller A.N."/>
            <person name="Grigoriev I.V."/>
            <person name="Debuchy R."/>
            <person name="Gladieux P."/>
            <person name="Thoren M.H."/>
            <person name="Johannesson H."/>
        </authorList>
    </citation>
    <scope>NUCLEOTIDE SEQUENCE</scope>
    <source>
        <strain evidence="12">CBS 508.74</strain>
    </source>
</reference>
<dbReference type="GO" id="GO:0008270">
    <property type="term" value="F:zinc ion binding"/>
    <property type="evidence" value="ECO:0007669"/>
    <property type="project" value="UniProtKB-KW"/>
</dbReference>
<keyword evidence="4" id="KW-0862">Zinc</keyword>
<dbReference type="GO" id="GO:0006351">
    <property type="term" value="P:DNA-templated transcription"/>
    <property type="evidence" value="ECO:0007669"/>
    <property type="project" value="InterPro"/>
</dbReference>
<evidence type="ECO:0000313" key="12">
    <source>
        <dbReference type="EMBL" id="KAK4109430.1"/>
    </source>
</evidence>
<keyword evidence="5" id="KW-0805">Transcription regulation</keyword>
<keyword evidence="2" id="KW-0677">Repeat</keyword>
<keyword evidence="1" id="KW-0479">Metal-binding</keyword>
<dbReference type="PROSITE" id="PS50048">
    <property type="entry name" value="ZN2_CY6_FUNGAL_2"/>
    <property type="match status" value="1"/>
</dbReference>
<evidence type="ECO:0000256" key="3">
    <source>
        <dbReference type="ARBA" id="ARBA00022771"/>
    </source>
</evidence>
<evidence type="ECO:0000256" key="6">
    <source>
        <dbReference type="ARBA" id="ARBA00023163"/>
    </source>
</evidence>
<dbReference type="InterPro" id="IPR036864">
    <property type="entry name" value="Zn2-C6_fun-type_DNA-bd_sf"/>
</dbReference>
<dbReference type="PROSITE" id="PS50157">
    <property type="entry name" value="ZINC_FINGER_C2H2_2"/>
    <property type="match status" value="2"/>
</dbReference>
<dbReference type="InterPro" id="IPR013087">
    <property type="entry name" value="Znf_C2H2_type"/>
</dbReference>
<dbReference type="SMART" id="SM00355">
    <property type="entry name" value="ZnF_C2H2"/>
    <property type="match status" value="2"/>
</dbReference>
<dbReference type="InterPro" id="IPR007219">
    <property type="entry name" value="XnlR_reg_dom"/>
</dbReference>
<dbReference type="CDD" id="cd12148">
    <property type="entry name" value="fungal_TF_MHR"/>
    <property type="match status" value="1"/>
</dbReference>
<evidence type="ECO:0000256" key="2">
    <source>
        <dbReference type="ARBA" id="ARBA00022737"/>
    </source>
</evidence>
<dbReference type="Pfam" id="PF04082">
    <property type="entry name" value="Fungal_trans"/>
    <property type="match status" value="1"/>
</dbReference>
<gene>
    <name evidence="12" type="ORF">N656DRAFT_716188</name>
</gene>
<evidence type="ECO:0000259" key="10">
    <source>
        <dbReference type="PROSITE" id="PS50048"/>
    </source>
</evidence>
<keyword evidence="3 8" id="KW-0863">Zinc-finger</keyword>